<dbReference type="OrthoDB" id="435055at2759"/>
<reference evidence="8" key="1">
    <citation type="submission" date="2021-02" db="EMBL/GenBank/DDBJ databases">
        <authorList>
            <person name="Dougan E. K."/>
            <person name="Rhodes N."/>
            <person name="Thang M."/>
            <person name="Chan C."/>
        </authorList>
    </citation>
    <scope>NUCLEOTIDE SEQUENCE</scope>
</reference>
<protein>
    <submittedName>
        <fullName evidence="8">Scn4aa protein</fullName>
    </submittedName>
</protein>
<name>A0A812Q235_9DINO</name>
<evidence type="ECO:0000256" key="2">
    <source>
        <dbReference type="ARBA" id="ARBA00022692"/>
    </source>
</evidence>
<keyword evidence="2 6" id="KW-0812">Transmembrane</keyword>
<evidence type="ECO:0000256" key="4">
    <source>
        <dbReference type="ARBA" id="ARBA00023136"/>
    </source>
</evidence>
<evidence type="ECO:0000313" key="8">
    <source>
        <dbReference type="EMBL" id="CAE7354585.1"/>
    </source>
</evidence>
<evidence type="ECO:0000256" key="6">
    <source>
        <dbReference type="SAM" id="Phobius"/>
    </source>
</evidence>
<keyword evidence="4 6" id="KW-0472">Membrane</keyword>
<feature type="transmembrane region" description="Helical" evidence="6">
    <location>
        <begin position="316"/>
        <end position="338"/>
    </location>
</feature>
<feature type="transmembrane region" description="Helical" evidence="6">
    <location>
        <begin position="211"/>
        <end position="233"/>
    </location>
</feature>
<accession>A0A812Q235</accession>
<dbReference type="GO" id="GO:0005216">
    <property type="term" value="F:monoatomic ion channel activity"/>
    <property type="evidence" value="ECO:0007669"/>
    <property type="project" value="InterPro"/>
</dbReference>
<dbReference type="EMBL" id="CAJNJA010015000">
    <property type="protein sequence ID" value="CAE7354585.1"/>
    <property type="molecule type" value="Genomic_DNA"/>
</dbReference>
<dbReference type="AlphaFoldDB" id="A0A812Q235"/>
<organism evidence="8 9">
    <name type="scientific">Symbiodinium necroappetens</name>
    <dbReference type="NCBI Taxonomy" id="1628268"/>
    <lineage>
        <taxon>Eukaryota</taxon>
        <taxon>Sar</taxon>
        <taxon>Alveolata</taxon>
        <taxon>Dinophyceae</taxon>
        <taxon>Suessiales</taxon>
        <taxon>Symbiodiniaceae</taxon>
        <taxon>Symbiodinium</taxon>
    </lineage>
</organism>
<dbReference type="GO" id="GO:0016020">
    <property type="term" value="C:membrane"/>
    <property type="evidence" value="ECO:0007669"/>
    <property type="project" value="UniProtKB-SubCell"/>
</dbReference>
<feature type="transmembrane region" description="Helical" evidence="6">
    <location>
        <begin position="166"/>
        <end position="184"/>
    </location>
</feature>
<gene>
    <name evidence="8" type="primary">scn4aa</name>
    <name evidence="8" type="ORF">SNEC2469_LOCUS9254</name>
</gene>
<feature type="transmembrane region" description="Helical" evidence="6">
    <location>
        <begin position="245"/>
        <end position="265"/>
    </location>
</feature>
<keyword evidence="9" id="KW-1185">Reference proteome</keyword>
<keyword evidence="3 6" id="KW-1133">Transmembrane helix</keyword>
<dbReference type="SUPFAM" id="SSF81324">
    <property type="entry name" value="Voltage-gated potassium channels"/>
    <property type="match status" value="1"/>
</dbReference>
<evidence type="ECO:0000256" key="1">
    <source>
        <dbReference type="ARBA" id="ARBA00004141"/>
    </source>
</evidence>
<dbReference type="Gene3D" id="1.20.120.350">
    <property type="entry name" value="Voltage-gated potassium channels. Chain C"/>
    <property type="match status" value="1"/>
</dbReference>
<evidence type="ECO:0000256" key="3">
    <source>
        <dbReference type="ARBA" id="ARBA00022989"/>
    </source>
</evidence>
<dbReference type="Proteomes" id="UP000601435">
    <property type="component" value="Unassembled WGS sequence"/>
</dbReference>
<evidence type="ECO:0000259" key="7">
    <source>
        <dbReference type="Pfam" id="PF00520"/>
    </source>
</evidence>
<evidence type="ECO:0000313" key="9">
    <source>
        <dbReference type="Proteomes" id="UP000601435"/>
    </source>
</evidence>
<evidence type="ECO:0000256" key="5">
    <source>
        <dbReference type="SAM" id="MobiDB-lite"/>
    </source>
</evidence>
<feature type="domain" description="Ion transport" evidence="7">
    <location>
        <begin position="166"/>
        <end position="342"/>
    </location>
</feature>
<dbReference type="InterPro" id="IPR005821">
    <property type="entry name" value="Ion_trans_dom"/>
</dbReference>
<dbReference type="InterPro" id="IPR027359">
    <property type="entry name" value="Volt_channel_dom_sf"/>
</dbReference>
<sequence>MDLSEGLAALQLELDKEQQELLALVEETHFAWEQKLRLSFSRLRVVSKAESSESLLLGNESKDASLPQQHAQSLSLQVGQATAQPQASEVDPLPVIAHELLEVLINSPQGSGSVDLTGSPKSAVPPPPSTQSGKALAPAMSAVDFRITERSGVSGIVWMRMKVKMYIDYVAGILVLLNTLLMLVELELEGRHTGHRLGMAGGLAFEEAEPVFRFLDALFVYIYLVELFVRVWITWPDFHRSFANWFDTLLVLSGLVDVYIIVPLAQGQSGGLRNIAMLRLFRAAKSLRSMRMVRTFRLFQGLRLLVQACTSFLPSLGWSMVLLGVFMMMGALIMGNLLQDWIMDASIELEDRRWLWLHYGTSW</sequence>
<feature type="region of interest" description="Disordered" evidence="5">
    <location>
        <begin position="112"/>
        <end position="133"/>
    </location>
</feature>
<feature type="non-terminal residue" evidence="8">
    <location>
        <position position="363"/>
    </location>
</feature>
<comment type="subcellular location">
    <subcellularLocation>
        <location evidence="1">Membrane</location>
        <topology evidence="1">Multi-pass membrane protein</topology>
    </subcellularLocation>
</comment>
<dbReference type="Pfam" id="PF00520">
    <property type="entry name" value="Ion_trans"/>
    <property type="match status" value="1"/>
</dbReference>
<comment type="caution">
    <text evidence="8">The sequence shown here is derived from an EMBL/GenBank/DDBJ whole genome shotgun (WGS) entry which is preliminary data.</text>
</comment>
<proteinExistence type="predicted"/>